<comment type="similarity">
    <text evidence="8">Belongs to the bacterial reverse transcriptase family.</text>
</comment>
<evidence type="ECO:0000256" key="6">
    <source>
        <dbReference type="ARBA" id="ARBA00022918"/>
    </source>
</evidence>
<keyword evidence="7" id="KW-0051">Antiviral defense</keyword>
<evidence type="ECO:0000313" key="12">
    <source>
        <dbReference type="Proteomes" id="UP000198744"/>
    </source>
</evidence>
<dbReference type="CDD" id="cd01651">
    <property type="entry name" value="RT_G2_intron"/>
    <property type="match status" value="1"/>
</dbReference>
<dbReference type="SUPFAM" id="SSF56672">
    <property type="entry name" value="DNA/RNA polymerases"/>
    <property type="match status" value="1"/>
</dbReference>
<evidence type="ECO:0000256" key="5">
    <source>
        <dbReference type="ARBA" id="ARBA00022842"/>
    </source>
</evidence>
<dbReference type="AlphaFoldDB" id="A0A1H8AV64"/>
<keyword evidence="3" id="KW-0548">Nucleotidyltransferase</keyword>
<dbReference type="InterPro" id="IPR043502">
    <property type="entry name" value="DNA/RNA_pol_sf"/>
</dbReference>
<dbReference type="RefSeq" id="WP_093884746.1">
    <property type="nucleotide sequence ID" value="NZ_FOBS01000040.1"/>
</dbReference>
<organism evidence="11 12">
    <name type="scientific">Syntrophus gentianae</name>
    <dbReference type="NCBI Taxonomy" id="43775"/>
    <lineage>
        <taxon>Bacteria</taxon>
        <taxon>Pseudomonadati</taxon>
        <taxon>Thermodesulfobacteriota</taxon>
        <taxon>Syntrophia</taxon>
        <taxon>Syntrophales</taxon>
        <taxon>Syntrophaceae</taxon>
        <taxon>Syntrophus</taxon>
    </lineage>
</organism>
<feature type="domain" description="Reverse transcriptase" evidence="10">
    <location>
        <begin position="49"/>
        <end position="288"/>
    </location>
</feature>
<evidence type="ECO:0000256" key="8">
    <source>
        <dbReference type="ARBA" id="ARBA00034120"/>
    </source>
</evidence>
<dbReference type="InterPro" id="IPR051083">
    <property type="entry name" value="GrpII_Intron_Splice-Mob/Def"/>
</dbReference>
<dbReference type="PRINTS" id="PR00866">
    <property type="entry name" value="RNADNAPOLMS"/>
</dbReference>
<gene>
    <name evidence="11" type="ORF">SAMN04489760_1403</name>
</gene>
<keyword evidence="6 11" id="KW-0695">RNA-directed DNA polymerase</keyword>
<protein>
    <recommendedName>
        <fullName evidence="1">RNA-directed DNA polymerase</fullName>
        <ecNumber evidence="1">2.7.7.49</ecNumber>
    </recommendedName>
</protein>
<name>A0A1H8AV64_9BACT</name>
<dbReference type="EC" id="2.7.7.49" evidence="1"/>
<dbReference type="GO" id="GO:0003964">
    <property type="term" value="F:RNA-directed DNA polymerase activity"/>
    <property type="evidence" value="ECO:0007669"/>
    <property type="project" value="UniProtKB-KW"/>
</dbReference>
<dbReference type="Pfam" id="PF08388">
    <property type="entry name" value="GIIM"/>
    <property type="match status" value="1"/>
</dbReference>
<dbReference type="InterPro" id="IPR013597">
    <property type="entry name" value="Mat_intron_G2"/>
</dbReference>
<dbReference type="GO" id="GO:0051607">
    <property type="term" value="P:defense response to virus"/>
    <property type="evidence" value="ECO:0007669"/>
    <property type="project" value="UniProtKB-KW"/>
</dbReference>
<dbReference type="STRING" id="43775.SAMN04489760_1403"/>
<evidence type="ECO:0000256" key="1">
    <source>
        <dbReference type="ARBA" id="ARBA00012493"/>
    </source>
</evidence>
<proteinExistence type="inferred from homology"/>
<keyword evidence="12" id="KW-1185">Reference proteome</keyword>
<dbReference type="InterPro" id="IPR000123">
    <property type="entry name" value="Reverse_transcriptase_msDNA"/>
</dbReference>
<sequence>MKSAKSFDISKHLVWEAYRDVKAKGGAAGVDKESIEAFEVNLKDNLYRLWNRMSSGSYFPPPVRAVPIPKKTGGTRILGVPTVSDRIAQAVGKKVLEPILDPIFDEDSFGYRPGKSAHDAIAKTRQRCWRYDWVVEFDIKGLFDNIDHELLMRALRHHCKSRWVLLYVERWLKVPLQQSDGTLIQRNMGTPQGGVVSPILANLFLHYAFDAWVRRTMPHIPFCRYADDGLLHCKSRRQAEWVMARITRRFKECGLEIHPEKSRIVYCKDANRSEEHEAISFDFLGFTFRPRRCVSESHGIHPNFLPAISRLSLKAINREIRSWHIQLKNDKTLDDLSNMFNSKIRGWFAYYGRFYPSEMRRIWRNINGYLVRWVRRKYKRFACHKRRAWCYLRQLAQGNPRLFIHWELGCMP</sequence>
<dbReference type="GO" id="GO:0046872">
    <property type="term" value="F:metal ion binding"/>
    <property type="evidence" value="ECO:0007669"/>
    <property type="project" value="UniProtKB-KW"/>
</dbReference>
<evidence type="ECO:0000256" key="4">
    <source>
        <dbReference type="ARBA" id="ARBA00022723"/>
    </source>
</evidence>
<keyword evidence="4" id="KW-0479">Metal-binding</keyword>
<accession>A0A1H8AV64</accession>
<dbReference type="NCBIfam" id="TIGR04416">
    <property type="entry name" value="group_II_RT_mat"/>
    <property type="match status" value="1"/>
</dbReference>
<dbReference type="InterPro" id="IPR030931">
    <property type="entry name" value="Group_II_RT_mat"/>
</dbReference>
<evidence type="ECO:0000313" key="11">
    <source>
        <dbReference type="EMBL" id="SEM73397.1"/>
    </source>
</evidence>
<evidence type="ECO:0000256" key="9">
    <source>
        <dbReference type="ARBA" id="ARBA00048173"/>
    </source>
</evidence>
<evidence type="ECO:0000256" key="2">
    <source>
        <dbReference type="ARBA" id="ARBA00022679"/>
    </source>
</evidence>
<dbReference type="PROSITE" id="PS50878">
    <property type="entry name" value="RT_POL"/>
    <property type="match status" value="1"/>
</dbReference>
<dbReference type="PANTHER" id="PTHR34047">
    <property type="entry name" value="NUCLEAR INTRON MATURASE 1, MITOCHONDRIAL-RELATED"/>
    <property type="match status" value="1"/>
</dbReference>
<evidence type="ECO:0000256" key="3">
    <source>
        <dbReference type="ARBA" id="ARBA00022695"/>
    </source>
</evidence>
<comment type="catalytic activity">
    <reaction evidence="9">
        <text>DNA(n) + a 2'-deoxyribonucleoside 5'-triphosphate = DNA(n+1) + diphosphate</text>
        <dbReference type="Rhea" id="RHEA:22508"/>
        <dbReference type="Rhea" id="RHEA-COMP:17339"/>
        <dbReference type="Rhea" id="RHEA-COMP:17340"/>
        <dbReference type="ChEBI" id="CHEBI:33019"/>
        <dbReference type="ChEBI" id="CHEBI:61560"/>
        <dbReference type="ChEBI" id="CHEBI:173112"/>
        <dbReference type="EC" id="2.7.7.49"/>
    </reaction>
</comment>
<dbReference type="InterPro" id="IPR000477">
    <property type="entry name" value="RT_dom"/>
</dbReference>
<dbReference type="GO" id="GO:0003723">
    <property type="term" value="F:RNA binding"/>
    <property type="evidence" value="ECO:0007669"/>
    <property type="project" value="InterPro"/>
</dbReference>
<evidence type="ECO:0000259" key="10">
    <source>
        <dbReference type="PROSITE" id="PS50878"/>
    </source>
</evidence>
<dbReference type="OrthoDB" id="5366084at2"/>
<evidence type="ECO:0000256" key="7">
    <source>
        <dbReference type="ARBA" id="ARBA00023118"/>
    </source>
</evidence>
<keyword evidence="2" id="KW-0808">Transferase</keyword>
<dbReference type="Pfam" id="PF00078">
    <property type="entry name" value="RVT_1"/>
    <property type="match status" value="1"/>
</dbReference>
<dbReference type="EMBL" id="FOBS01000040">
    <property type="protein sequence ID" value="SEM73397.1"/>
    <property type="molecule type" value="Genomic_DNA"/>
</dbReference>
<keyword evidence="5" id="KW-0460">Magnesium</keyword>
<dbReference type="PANTHER" id="PTHR34047:SF3">
    <property type="entry name" value="BLR2052 PROTEIN"/>
    <property type="match status" value="1"/>
</dbReference>
<reference evidence="11 12" key="1">
    <citation type="submission" date="2016-10" db="EMBL/GenBank/DDBJ databases">
        <authorList>
            <person name="de Groot N.N."/>
        </authorList>
    </citation>
    <scope>NUCLEOTIDE SEQUENCE [LARGE SCALE GENOMIC DNA]</scope>
    <source>
        <strain evidence="11 12">DSM 8423</strain>
    </source>
</reference>
<dbReference type="Proteomes" id="UP000198744">
    <property type="component" value="Unassembled WGS sequence"/>
</dbReference>